<dbReference type="AlphaFoldDB" id="A0A4D5S172"/>
<organism evidence="1">
    <name type="scientific">Ixodes scapularis</name>
    <name type="common">Black-legged tick</name>
    <name type="synonym">Deer tick</name>
    <dbReference type="NCBI Taxonomy" id="6945"/>
    <lineage>
        <taxon>Eukaryota</taxon>
        <taxon>Metazoa</taxon>
        <taxon>Ecdysozoa</taxon>
        <taxon>Arthropoda</taxon>
        <taxon>Chelicerata</taxon>
        <taxon>Arachnida</taxon>
        <taxon>Acari</taxon>
        <taxon>Parasitiformes</taxon>
        <taxon>Ixodida</taxon>
        <taxon>Ixodoidea</taxon>
        <taxon>Ixodidae</taxon>
        <taxon>Ixodinae</taxon>
        <taxon>Ixodes</taxon>
    </lineage>
</organism>
<evidence type="ECO:0000313" key="1">
    <source>
        <dbReference type="EMBL" id="MOY42621.1"/>
    </source>
</evidence>
<protein>
    <submittedName>
        <fullName evidence="1">Putative secreted protein</fullName>
    </submittedName>
</protein>
<dbReference type="EMBL" id="GHJT01008650">
    <property type="protein sequence ID" value="MOY42621.1"/>
    <property type="molecule type" value="Transcribed_RNA"/>
</dbReference>
<reference evidence="1" key="1">
    <citation type="submission" date="2019-04" db="EMBL/GenBank/DDBJ databases">
        <title>An insight into the mialome of Ixodes scapularis.</title>
        <authorList>
            <person name="Ribeiro J.M."/>
            <person name="Mather T.N."/>
            <person name="Karim S."/>
        </authorList>
    </citation>
    <scope>NUCLEOTIDE SEQUENCE</scope>
</reference>
<name>A0A4D5S172_IXOSC</name>
<sequence length="114" mass="12627">MSRTLSWSTVGSVWWYLPSMTVAKTRPFMTFPKRSAGVWLSYGASSASNLQPRMGSTANQIHCVLVIHGQNLWGTPAQVVKSPTCKYSQCKHTFGCVPITLVSMRVTQACYCSF</sequence>
<accession>A0A4D5S172</accession>
<proteinExistence type="predicted"/>